<evidence type="ECO:0000256" key="1">
    <source>
        <dbReference type="ARBA" id="ARBA00004123"/>
    </source>
</evidence>
<dbReference type="PANTHER" id="PTHR15607:SF14">
    <property type="entry name" value="SYNAPTONEMAL COMPLEX PROTEIN 2-LIKE"/>
    <property type="match status" value="1"/>
</dbReference>
<feature type="region of interest" description="Disordered" evidence="7">
    <location>
        <begin position="115"/>
        <end position="142"/>
    </location>
</feature>
<feature type="region of interest" description="Disordered" evidence="7">
    <location>
        <begin position="191"/>
        <end position="220"/>
    </location>
</feature>
<gene>
    <name evidence="11" type="primary">LOC111156687</name>
</gene>
<keyword evidence="4" id="KW-0158">Chromosome</keyword>
<evidence type="ECO:0000313" key="11">
    <source>
        <dbReference type="RefSeq" id="XP_022373424.1"/>
    </source>
</evidence>
<dbReference type="InterPro" id="IPR024835">
    <property type="entry name" value="SYCP2-like"/>
</dbReference>
<feature type="region of interest" description="Disordered" evidence="7">
    <location>
        <begin position="693"/>
        <end position="748"/>
    </location>
</feature>
<evidence type="ECO:0000256" key="3">
    <source>
        <dbReference type="ARBA" id="ARBA00007960"/>
    </source>
</evidence>
<evidence type="ECO:0000256" key="2">
    <source>
        <dbReference type="ARBA" id="ARBA00004286"/>
    </source>
</evidence>
<evidence type="ECO:0000313" key="10">
    <source>
        <dbReference type="Proteomes" id="UP000248482"/>
    </source>
</evidence>
<dbReference type="AlphaFoldDB" id="A0A2Y9KQ41"/>
<feature type="region of interest" description="Disordered" evidence="7">
    <location>
        <begin position="837"/>
        <end position="873"/>
    </location>
</feature>
<name>A0A2Y9KQ41_ENHLU</name>
<feature type="region of interest" description="Disordered" evidence="7">
    <location>
        <begin position="780"/>
        <end position="825"/>
    </location>
</feature>
<dbReference type="GO" id="GO:0000800">
    <property type="term" value="C:lateral element"/>
    <property type="evidence" value="ECO:0007669"/>
    <property type="project" value="TreeGrafter"/>
</dbReference>
<feature type="region of interest" description="Disordered" evidence="7">
    <location>
        <begin position="1"/>
        <end position="70"/>
    </location>
</feature>
<dbReference type="Pfam" id="PF18581">
    <property type="entry name" value="SYCP2_ARLD"/>
    <property type="match status" value="1"/>
</dbReference>
<evidence type="ECO:0000256" key="7">
    <source>
        <dbReference type="SAM" id="MobiDB-lite"/>
    </source>
</evidence>
<reference evidence="11" key="1">
    <citation type="submission" date="2025-08" db="UniProtKB">
        <authorList>
            <consortium name="RefSeq"/>
        </authorList>
    </citation>
    <scope>IDENTIFICATION</scope>
    <source>
        <tissue evidence="11">Blood</tissue>
    </source>
</reference>
<evidence type="ECO:0000256" key="6">
    <source>
        <dbReference type="SAM" id="Coils"/>
    </source>
</evidence>
<dbReference type="PANTHER" id="PTHR15607">
    <property type="entry name" value="SYNAPTONEMAL COMPLEX PROTEIN-RELATED"/>
    <property type="match status" value="1"/>
</dbReference>
<dbReference type="Pfam" id="PF18584">
    <property type="entry name" value="SYCP2_SLD"/>
    <property type="match status" value="1"/>
</dbReference>
<feature type="region of interest" description="Disordered" evidence="7">
    <location>
        <begin position="608"/>
        <end position="649"/>
    </location>
</feature>
<feature type="compositionally biased region" description="Low complexity" evidence="7">
    <location>
        <begin position="696"/>
        <end position="709"/>
    </location>
</feature>
<proteinExistence type="inferred from homology"/>
<dbReference type="OrthoDB" id="10256849at2759"/>
<dbReference type="GO" id="GO:0140013">
    <property type="term" value="P:meiotic nuclear division"/>
    <property type="evidence" value="ECO:0007669"/>
    <property type="project" value="TreeGrafter"/>
</dbReference>
<dbReference type="KEGG" id="elk:111156687"/>
<evidence type="ECO:0000259" key="8">
    <source>
        <dbReference type="Pfam" id="PF18581"/>
    </source>
</evidence>
<feature type="compositionally biased region" description="Basic and acidic residues" evidence="7">
    <location>
        <begin position="196"/>
        <end position="220"/>
    </location>
</feature>
<dbReference type="STRING" id="391180.A0A2Y9KQ41"/>
<dbReference type="RefSeq" id="XP_022373424.1">
    <property type="nucleotide sequence ID" value="XM_022517716.1"/>
</dbReference>
<feature type="coiled-coil region" evidence="6">
    <location>
        <begin position="943"/>
        <end position="970"/>
    </location>
</feature>
<keyword evidence="10" id="KW-1185">Reference proteome</keyword>
<organism evidence="10 11">
    <name type="scientific">Enhydra lutris kenyoni</name>
    <name type="common">northern sea otter</name>
    <dbReference type="NCBI Taxonomy" id="391180"/>
    <lineage>
        <taxon>Eukaryota</taxon>
        <taxon>Metazoa</taxon>
        <taxon>Chordata</taxon>
        <taxon>Craniata</taxon>
        <taxon>Vertebrata</taxon>
        <taxon>Euteleostomi</taxon>
        <taxon>Mammalia</taxon>
        <taxon>Eutheria</taxon>
        <taxon>Laurasiatheria</taxon>
        <taxon>Carnivora</taxon>
        <taxon>Caniformia</taxon>
        <taxon>Musteloidea</taxon>
        <taxon>Mustelidae</taxon>
        <taxon>Lutrinae</taxon>
        <taxon>Enhydra</taxon>
    </lineage>
</organism>
<accession>A0A2Y9KQ41</accession>
<keyword evidence="6" id="KW-0175">Coiled coil</keyword>
<keyword evidence="5" id="KW-0539">Nucleus</keyword>
<dbReference type="InterPro" id="IPR040560">
    <property type="entry name" value="SYCP2_SLD"/>
</dbReference>
<dbReference type="Proteomes" id="UP000248482">
    <property type="component" value="Unplaced"/>
</dbReference>
<comment type="similarity">
    <text evidence="3">Belongs to the SYCP2 family.</text>
</comment>
<dbReference type="GO" id="GO:0000779">
    <property type="term" value="C:condensed chromosome, centromeric region"/>
    <property type="evidence" value="ECO:0007669"/>
    <property type="project" value="TreeGrafter"/>
</dbReference>
<dbReference type="InterPro" id="IPR041322">
    <property type="entry name" value="SYCP2_ARLD"/>
</dbReference>
<feature type="compositionally biased region" description="Basic and acidic residues" evidence="7">
    <location>
        <begin position="639"/>
        <end position="649"/>
    </location>
</feature>
<feature type="compositionally biased region" description="Basic residues" evidence="7">
    <location>
        <begin position="710"/>
        <end position="728"/>
    </location>
</feature>
<evidence type="ECO:0000259" key="9">
    <source>
        <dbReference type="Pfam" id="PF18584"/>
    </source>
</evidence>
<feature type="compositionally biased region" description="Basic and acidic residues" evidence="7">
    <location>
        <begin position="804"/>
        <end position="819"/>
    </location>
</feature>
<comment type="subcellular location">
    <subcellularLocation>
        <location evidence="2">Chromosome</location>
    </subcellularLocation>
    <subcellularLocation>
        <location evidence="1">Nucleus</location>
    </subcellularLocation>
</comment>
<evidence type="ECO:0000256" key="4">
    <source>
        <dbReference type="ARBA" id="ARBA00022454"/>
    </source>
</evidence>
<evidence type="ECO:0000256" key="5">
    <source>
        <dbReference type="ARBA" id="ARBA00023242"/>
    </source>
</evidence>
<dbReference type="GeneID" id="111156687"/>
<feature type="domain" description="Synaptonemal complex protein 2 armadillo-repeat-like" evidence="8">
    <location>
        <begin position="233"/>
        <end position="406"/>
    </location>
</feature>
<feature type="compositionally biased region" description="Basic residues" evidence="7">
    <location>
        <begin position="127"/>
        <end position="137"/>
    </location>
</feature>
<protein>
    <submittedName>
        <fullName evidence="11">Synaptonemal complex protein 2-like</fullName>
    </submittedName>
</protein>
<sequence length="995" mass="112857">MPNVPGSRCTCSPEGLPKGIGPVRQQSLKVNLEKERQHASVPSRTQKRAAPEGQSLLEGDAGTYIPPNPEARRALDLGVAQHPPGARTAAAWDRPGALPRQHLLPDQSLCLAKGGKSSFKLDVPPNQRRKSTRKKGLGHPPSLSSPKFLFLKDCGRSTFQVLGNWLASRRGLELKSREAPRALAVVEPSSPGFRAAEPHEAERGARGRRALGREPRDAGDKESVLSGWCKDYLQSLIMDAFHDKGFEKIKEYFQQRESRVPQKYNHLVFYYLDRSINKQLEKNEFRHVSLLLKCLQRFFIDGLKEEEPLLIEQGLIPKMVSWFEKTTALLTTAESASDTSLTDVIEDFFDTALIISRSSSKGKMQILDSFIFTLGFLVTEKTVSHLIQQEALKTLNSILHDMPQEERRRLPLLEGPSRLMKDLARTILTVGDYDQQVALSEALCRLTLKKSRAELVHEWFEDDVLAEAFKEIKDREFETDSRRFLNYLNNRLGDKRRVYSFPCIAAFADGHEMRKPEDEKLEKFWIDFNLGSQSVTFYIDNSKSALWDSVRLLKEAVVNFSVLETENRKILIICLKKAINIDNKEVMKIEVHFDSQFNISQASIEALGEDRQMLPDQTRSSSELSSKFEKEDLDVPSTLERETDQKEESTKLAELMSAKDDQCPITLPLNDQSEPVVSIGCWLNYRKHIFSESNKDSSSSTSERSWTSNQKKKSLKPYSGRKKTRIRNSVRVLPFSPPSSGSDHEKDQAKLLTPSWKETSKQNNSTLLKISVTKFQGNSDFLTPEDSAQKTEHQSPHLPSDLSSLEHSEVEENISKENTVDQESLMKTPSFKHKLQSLEDGDLADGSFAKSKQSKLEEGDAPESLPSVTEETDLAEGIPTPSLVVVPENLKSSAVLPALENFTRELQRKSELRYEGSPLYSEDAKQAPDCLIRLLNQIRQCRLNKLEQFHSFVLQELNSLEKEIQTLKHLEKDVLEFWEKQSDDLKSFCDLQVLR</sequence>
<feature type="domain" description="Synaptonemal complex protein 2 Spt16M-like" evidence="9">
    <location>
        <begin position="498"/>
        <end position="609"/>
    </location>
</feature>